<dbReference type="UniPathway" id="UPA00539"/>
<sequence>MTGWDAVPRLHRGVKTAYDDTRDSHVVLFPEGVLVLNETAAAVVGLCDGRTSVEGIARRLAEEFDGVEADDVAELVARLVARRVVDVDG</sequence>
<keyword evidence="5" id="KW-1185">Reference proteome</keyword>
<dbReference type="NCBIfam" id="TIGR03859">
    <property type="entry name" value="PQQ_PqqD"/>
    <property type="match status" value="1"/>
</dbReference>
<evidence type="ECO:0000313" key="5">
    <source>
        <dbReference type="Proteomes" id="UP000268727"/>
    </source>
</evidence>
<dbReference type="OrthoDB" id="7995890at2"/>
<dbReference type="Pfam" id="PF05402">
    <property type="entry name" value="PqqD"/>
    <property type="match status" value="1"/>
</dbReference>
<comment type="subunit">
    <text evidence="2">Monomer. Interacts with PqqE.</text>
</comment>
<evidence type="ECO:0000256" key="2">
    <source>
        <dbReference type="ARBA" id="ARBA00011741"/>
    </source>
</evidence>
<dbReference type="Gene3D" id="1.10.10.1150">
    <property type="entry name" value="Coenzyme PQQ synthesis protein D (PqqD)"/>
    <property type="match status" value="1"/>
</dbReference>
<name>A0A3N1H7U6_9PSEU</name>
<dbReference type="RefSeq" id="WP_123748133.1">
    <property type="nucleotide sequence ID" value="NZ_RJKM01000001.1"/>
</dbReference>
<evidence type="ECO:0000256" key="1">
    <source>
        <dbReference type="ARBA" id="ARBA00004886"/>
    </source>
</evidence>
<dbReference type="Proteomes" id="UP000268727">
    <property type="component" value="Unassembled WGS sequence"/>
</dbReference>
<dbReference type="InterPro" id="IPR008792">
    <property type="entry name" value="PQQD"/>
</dbReference>
<proteinExistence type="predicted"/>
<protein>
    <submittedName>
        <fullName evidence="4">Pyrroloquinoline quinone biosynthesis protein D</fullName>
    </submittedName>
</protein>
<evidence type="ECO:0000256" key="3">
    <source>
        <dbReference type="ARBA" id="ARBA00022905"/>
    </source>
</evidence>
<reference evidence="4 5" key="1">
    <citation type="submission" date="2018-11" db="EMBL/GenBank/DDBJ databases">
        <title>Sequencing the genomes of 1000 actinobacteria strains.</title>
        <authorList>
            <person name="Klenk H.-P."/>
        </authorList>
    </citation>
    <scope>NUCLEOTIDE SEQUENCE [LARGE SCALE GENOMIC DNA]</scope>
    <source>
        <strain evidence="4 5">DSM 44231</strain>
    </source>
</reference>
<accession>A0A3N1H7U6</accession>
<comment type="caution">
    <text evidence="4">The sequence shown here is derived from an EMBL/GenBank/DDBJ whole genome shotgun (WGS) entry which is preliminary data.</text>
</comment>
<comment type="pathway">
    <text evidence="1">Cofactor biosynthesis; pyrroloquinoline quinone biosynthesis.</text>
</comment>
<gene>
    <name evidence="4" type="ORF">EDD40_3866</name>
</gene>
<keyword evidence="3" id="KW-0884">PQQ biosynthesis</keyword>
<dbReference type="GO" id="GO:0018189">
    <property type="term" value="P:pyrroloquinoline quinone biosynthetic process"/>
    <property type="evidence" value="ECO:0007669"/>
    <property type="project" value="UniProtKB-UniPathway"/>
</dbReference>
<evidence type="ECO:0000313" key="4">
    <source>
        <dbReference type="EMBL" id="ROP38511.1"/>
    </source>
</evidence>
<dbReference type="AlphaFoldDB" id="A0A3N1H7U6"/>
<dbReference type="InterPro" id="IPR022479">
    <property type="entry name" value="PqqD_bac"/>
</dbReference>
<dbReference type="InterPro" id="IPR041881">
    <property type="entry name" value="PqqD_sf"/>
</dbReference>
<organism evidence="4 5">
    <name type="scientific">Saccharothrix texasensis</name>
    <dbReference type="NCBI Taxonomy" id="103734"/>
    <lineage>
        <taxon>Bacteria</taxon>
        <taxon>Bacillati</taxon>
        <taxon>Actinomycetota</taxon>
        <taxon>Actinomycetes</taxon>
        <taxon>Pseudonocardiales</taxon>
        <taxon>Pseudonocardiaceae</taxon>
        <taxon>Saccharothrix</taxon>
    </lineage>
</organism>
<dbReference type="EMBL" id="RJKM01000001">
    <property type="protein sequence ID" value="ROP38511.1"/>
    <property type="molecule type" value="Genomic_DNA"/>
</dbReference>
<dbReference type="GO" id="GO:0048038">
    <property type="term" value="F:quinone binding"/>
    <property type="evidence" value="ECO:0007669"/>
    <property type="project" value="InterPro"/>
</dbReference>